<accession>M3HDI0</accession>
<keyword evidence="2" id="KW-0378">Hydrolase</keyword>
<dbReference type="GO" id="GO:0005524">
    <property type="term" value="F:ATP binding"/>
    <property type="evidence" value="ECO:0007669"/>
    <property type="project" value="UniProtKB-KW"/>
</dbReference>
<reference evidence="7 8" key="1">
    <citation type="submission" date="2013-02" db="EMBL/GenBank/DDBJ databases">
        <authorList>
            <person name="Harkins D.M."/>
            <person name="Durkin A.S."/>
            <person name="Brinkac L.M."/>
            <person name="Haft D.H."/>
            <person name="Selengut J.D."/>
            <person name="Sanka R."/>
            <person name="DePew J."/>
            <person name="Purushe J."/>
            <person name="Tulsiani S.M."/>
            <person name="Graham G.C."/>
            <person name="Burns M.-A."/>
            <person name="Dohnt M.F."/>
            <person name="Smythe L.D."/>
            <person name="McKay D.B."/>
            <person name="Craig S.B."/>
            <person name="Vinetz J.M."/>
            <person name="Sutton G.G."/>
            <person name="Nierman W.C."/>
            <person name="Fouts D.E."/>
        </authorList>
    </citation>
    <scope>NUCLEOTIDE SEQUENCE [LARGE SCALE GENOMIC DNA]</scope>
    <source>
        <strain evidence="7 8">LT2186</strain>
    </source>
</reference>
<dbReference type="GO" id="GO:0003677">
    <property type="term" value="F:DNA binding"/>
    <property type="evidence" value="ECO:0007669"/>
    <property type="project" value="InterPro"/>
</dbReference>
<feature type="domain" description="UvrD-like helicase ATP-binding" evidence="6">
    <location>
        <begin position="1"/>
        <end position="47"/>
    </location>
</feature>
<evidence type="ECO:0000256" key="5">
    <source>
        <dbReference type="ARBA" id="ARBA00034923"/>
    </source>
</evidence>
<dbReference type="EMBL" id="AFME02000223">
    <property type="protein sequence ID" value="EMG10730.1"/>
    <property type="molecule type" value="Genomic_DNA"/>
</dbReference>
<dbReference type="GO" id="GO:0033202">
    <property type="term" value="C:DNA helicase complex"/>
    <property type="evidence" value="ECO:0007669"/>
    <property type="project" value="TreeGrafter"/>
</dbReference>
<proteinExistence type="predicted"/>
<evidence type="ECO:0000313" key="8">
    <source>
        <dbReference type="Proteomes" id="UP000011776"/>
    </source>
</evidence>
<evidence type="ECO:0000256" key="2">
    <source>
        <dbReference type="ARBA" id="ARBA00022801"/>
    </source>
</evidence>
<evidence type="ECO:0000313" key="7">
    <source>
        <dbReference type="EMBL" id="EMG10730.1"/>
    </source>
</evidence>
<protein>
    <recommendedName>
        <fullName evidence="5">DNA 3'-5' helicase II</fullName>
    </recommendedName>
</protein>
<keyword evidence="4" id="KW-0067">ATP-binding</keyword>
<evidence type="ECO:0000256" key="1">
    <source>
        <dbReference type="ARBA" id="ARBA00022741"/>
    </source>
</evidence>
<dbReference type="SUPFAM" id="SSF52540">
    <property type="entry name" value="P-loop containing nucleoside triphosphate hydrolases"/>
    <property type="match status" value="1"/>
</dbReference>
<evidence type="ECO:0000256" key="3">
    <source>
        <dbReference type="ARBA" id="ARBA00022806"/>
    </source>
</evidence>
<dbReference type="GO" id="GO:0000725">
    <property type="term" value="P:recombinational repair"/>
    <property type="evidence" value="ECO:0007669"/>
    <property type="project" value="TreeGrafter"/>
</dbReference>
<keyword evidence="1" id="KW-0547">Nucleotide-binding</keyword>
<sequence length="47" mass="5064">MAGAGSGKTRVITHRIANLLINHGIDRICAVTFTNKAAAEMVERVKK</sequence>
<dbReference type="GO" id="GO:0043138">
    <property type="term" value="F:3'-5' DNA helicase activity"/>
    <property type="evidence" value="ECO:0007669"/>
    <property type="project" value="TreeGrafter"/>
</dbReference>
<dbReference type="Pfam" id="PF00580">
    <property type="entry name" value="UvrD-helicase"/>
    <property type="match status" value="1"/>
</dbReference>
<dbReference type="PANTHER" id="PTHR11070:SF2">
    <property type="entry name" value="ATP-DEPENDENT DNA HELICASE SRS2"/>
    <property type="match status" value="1"/>
</dbReference>
<name>M3HDI0_LEPIR</name>
<dbReference type="GO" id="GO:0016787">
    <property type="term" value="F:hydrolase activity"/>
    <property type="evidence" value="ECO:0007669"/>
    <property type="project" value="UniProtKB-KW"/>
</dbReference>
<dbReference type="AlphaFoldDB" id="M3HDI0"/>
<keyword evidence="3" id="KW-0347">Helicase</keyword>
<organism evidence="7 8">
    <name type="scientific">Leptospira interrogans serovar Grippotyphosa str. LT2186</name>
    <dbReference type="NCBI Taxonomy" id="1001599"/>
    <lineage>
        <taxon>Bacteria</taxon>
        <taxon>Pseudomonadati</taxon>
        <taxon>Spirochaetota</taxon>
        <taxon>Spirochaetia</taxon>
        <taxon>Leptospirales</taxon>
        <taxon>Leptospiraceae</taxon>
        <taxon>Leptospira</taxon>
    </lineage>
</organism>
<gene>
    <name evidence="7" type="ORF">LEP1GSC151_3046</name>
</gene>
<comment type="caution">
    <text evidence="7">The sequence shown here is derived from an EMBL/GenBank/DDBJ whole genome shotgun (WGS) entry which is preliminary data.</text>
</comment>
<dbReference type="Proteomes" id="UP000011776">
    <property type="component" value="Unassembled WGS sequence"/>
</dbReference>
<dbReference type="InterPro" id="IPR027417">
    <property type="entry name" value="P-loop_NTPase"/>
</dbReference>
<dbReference type="PANTHER" id="PTHR11070">
    <property type="entry name" value="UVRD / RECB / PCRA DNA HELICASE FAMILY MEMBER"/>
    <property type="match status" value="1"/>
</dbReference>
<evidence type="ECO:0000256" key="4">
    <source>
        <dbReference type="ARBA" id="ARBA00022840"/>
    </source>
</evidence>
<dbReference type="InterPro" id="IPR014016">
    <property type="entry name" value="UvrD-like_ATP-bd"/>
</dbReference>
<dbReference type="Gene3D" id="3.40.50.300">
    <property type="entry name" value="P-loop containing nucleotide triphosphate hydrolases"/>
    <property type="match status" value="1"/>
</dbReference>
<dbReference type="InterPro" id="IPR000212">
    <property type="entry name" value="DNA_helicase_UvrD/REP"/>
</dbReference>
<evidence type="ECO:0000259" key="6">
    <source>
        <dbReference type="Pfam" id="PF00580"/>
    </source>
</evidence>
<dbReference type="BioCyc" id="LINT1001599:G11K9-839-MONOMER"/>
<dbReference type="GO" id="GO:0005829">
    <property type="term" value="C:cytosol"/>
    <property type="evidence" value="ECO:0007669"/>
    <property type="project" value="TreeGrafter"/>
</dbReference>